<accession>A0A1X6MQI1</accession>
<reference evidence="1 2" key="1">
    <citation type="submission" date="2017-04" db="EMBL/GenBank/DDBJ databases">
        <title>Genome Sequence of the Model Brown-Rot Fungus Postia placenta SB12.</title>
        <authorList>
            <consortium name="DOE Joint Genome Institute"/>
            <person name="Gaskell J."/>
            <person name="Kersten P."/>
            <person name="Larrondo L.F."/>
            <person name="Canessa P."/>
            <person name="Martinez D."/>
            <person name="Hibbett D."/>
            <person name="Schmoll M."/>
            <person name="Kubicek C.P."/>
            <person name="Martinez A.T."/>
            <person name="Yadav J."/>
            <person name="Master E."/>
            <person name="Magnuson J.K."/>
            <person name="James T."/>
            <person name="Yaver D."/>
            <person name="Berka R."/>
            <person name="Labutti K."/>
            <person name="Lipzen A."/>
            <person name="Aerts A."/>
            <person name="Barry K."/>
            <person name="Henrissat B."/>
            <person name="Blanchette R."/>
            <person name="Grigoriev I."/>
            <person name="Cullen D."/>
        </authorList>
    </citation>
    <scope>NUCLEOTIDE SEQUENCE [LARGE SCALE GENOMIC DNA]</scope>
    <source>
        <strain evidence="1 2">MAD-698-R-SB12</strain>
    </source>
</reference>
<dbReference type="RefSeq" id="XP_024335187.1">
    <property type="nucleotide sequence ID" value="XM_024479794.1"/>
</dbReference>
<evidence type="ECO:0000313" key="2">
    <source>
        <dbReference type="Proteomes" id="UP000194127"/>
    </source>
</evidence>
<dbReference type="AlphaFoldDB" id="A0A1X6MQI1"/>
<evidence type="ECO:0000313" key="1">
    <source>
        <dbReference type="EMBL" id="OSX58393.1"/>
    </source>
</evidence>
<protein>
    <submittedName>
        <fullName evidence="1">Uncharacterized protein</fullName>
    </submittedName>
</protein>
<keyword evidence="2" id="KW-1185">Reference proteome</keyword>
<dbReference type="OrthoDB" id="2758154at2759"/>
<proteinExistence type="predicted"/>
<name>A0A1X6MQI1_9APHY</name>
<dbReference type="EMBL" id="KZ110605">
    <property type="protein sequence ID" value="OSX58393.1"/>
    <property type="molecule type" value="Genomic_DNA"/>
</dbReference>
<dbReference type="Proteomes" id="UP000194127">
    <property type="component" value="Unassembled WGS sequence"/>
</dbReference>
<gene>
    <name evidence="1" type="ORF">POSPLADRAFT_1049591</name>
</gene>
<organism evidence="1 2">
    <name type="scientific">Postia placenta MAD-698-R-SB12</name>
    <dbReference type="NCBI Taxonomy" id="670580"/>
    <lineage>
        <taxon>Eukaryota</taxon>
        <taxon>Fungi</taxon>
        <taxon>Dikarya</taxon>
        <taxon>Basidiomycota</taxon>
        <taxon>Agaricomycotina</taxon>
        <taxon>Agaricomycetes</taxon>
        <taxon>Polyporales</taxon>
        <taxon>Adustoporiaceae</taxon>
        <taxon>Rhodonia</taxon>
    </lineage>
</organism>
<dbReference type="GeneID" id="36324744"/>
<sequence>MPTVDRNVADLLDELKVLVKFRQERQLSTLDSVLAKKLYRFDKGCARSFTGEDVLCLFHEGFTESALWGQVDDLLVGNLSTILATCSASRGKMQGEISASGASWRYDMDRFFFDFLGTVISPVLQSEMDGQDNTKGQRKVHAVLECMIALPRSVYGDYDLDDLGPIKRDAAHYVYTIDKLHAYWKNSGLQWVEGMAWVEGDIHHGLGTLWRQWRDALMPDSIMKRMAISSTQARCQHNEPETTYLDLPLILVEYKGPATNHVQSQNQRRLHCTSAARFMEAIGITEFPIFSVVSDGPLAVLATTWVKDGIVQIFERHMVSFDVSNALARIVVFWGTALENRFEQVKDRFVEGVKKDDPRLRWTQAHQAPQHAPKDALVETASDNESWMGVVC</sequence>